<feature type="domain" description="Aspartate/glutamate/uridylate kinase" evidence="14">
    <location>
        <begin position="6"/>
        <end position="198"/>
    </location>
</feature>
<accession>A0A1F6MB42</accession>
<comment type="subcellular location">
    <subcellularLocation>
        <location evidence="1">Cytoplasm</location>
    </subcellularLocation>
</comment>
<protein>
    <recommendedName>
        <fullName evidence="5">Uridylate kinase</fullName>
        <ecNumber evidence="4">2.7.4.22</ecNumber>
    </recommendedName>
    <alternativeName>
        <fullName evidence="12">Uridine monophosphate kinase</fullName>
    </alternativeName>
</protein>
<evidence type="ECO:0000256" key="8">
    <source>
        <dbReference type="ARBA" id="ARBA00022741"/>
    </source>
</evidence>
<dbReference type="EC" id="2.7.4.22" evidence="4"/>
<name>A0A1F6MB42_9BACT</name>
<evidence type="ECO:0000313" key="16">
    <source>
        <dbReference type="Proteomes" id="UP000176413"/>
    </source>
</evidence>
<dbReference type="Proteomes" id="UP000176413">
    <property type="component" value="Unassembled WGS sequence"/>
</dbReference>
<dbReference type="UniPathway" id="UPA00159">
    <property type="reaction ID" value="UER00275"/>
</dbReference>
<evidence type="ECO:0000259" key="14">
    <source>
        <dbReference type="Pfam" id="PF00696"/>
    </source>
</evidence>
<organism evidence="15 16">
    <name type="scientific">Candidatus Magasanikbacteria bacterium RIFCSPHIGHO2_02_FULL_45_10</name>
    <dbReference type="NCBI Taxonomy" id="1798679"/>
    <lineage>
        <taxon>Bacteria</taxon>
        <taxon>Candidatus Magasanikiibacteriota</taxon>
    </lineage>
</organism>
<dbReference type="GO" id="GO:0005737">
    <property type="term" value="C:cytoplasm"/>
    <property type="evidence" value="ECO:0007669"/>
    <property type="project" value="UniProtKB-SubCell"/>
</dbReference>
<dbReference type="AlphaFoldDB" id="A0A1F6MB42"/>
<evidence type="ECO:0000256" key="2">
    <source>
        <dbReference type="ARBA" id="ARBA00004791"/>
    </source>
</evidence>
<keyword evidence="6" id="KW-0963">Cytoplasm</keyword>
<dbReference type="PIRSF" id="PIRSF005650">
    <property type="entry name" value="Uridylate_kin"/>
    <property type="match status" value="1"/>
</dbReference>
<comment type="pathway">
    <text evidence="2">Pyrimidine metabolism; CTP biosynthesis via de novo pathway; UDP from UMP (UMPK route): step 1/1.</text>
</comment>
<keyword evidence="11" id="KW-0665">Pyrimidine biosynthesis</keyword>
<evidence type="ECO:0000256" key="9">
    <source>
        <dbReference type="ARBA" id="ARBA00022777"/>
    </source>
</evidence>
<dbReference type="GO" id="GO:0044210">
    <property type="term" value="P:'de novo' CTP biosynthetic process"/>
    <property type="evidence" value="ECO:0007669"/>
    <property type="project" value="UniProtKB-UniPathway"/>
</dbReference>
<evidence type="ECO:0000256" key="6">
    <source>
        <dbReference type="ARBA" id="ARBA00022490"/>
    </source>
</evidence>
<dbReference type="Pfam" id="PF00696">
    <property type="entry name" value="AA_kinase"/>
    <property type="match status" value="1"/>
</dbReference>
<gene>
    <name evidence="15" type="ORF">A3D53_00105</name>
</gene>
<reference evidence="15 16" key="1">
    <citation type="journal article" date="2016" name="Nat. Commun.">
        <title>Thousands of microbial genomes shed light on interconnected biogeochemical processes in an aquifer system.</title>
        <authorList>
            <person name="Anantharaman K."/>
            <person name="Brown C.T."/>
            <person name="Hug L.A."/>
            <person name="Sharon I."/>
            <person name="Castelle C.J."/>
            <person name="Probst A.J."/>
            <person name="Thomas B.C."/>
            <person name="Singh A."/>
            <person name="Wilkins M.J."/>
            <person name="Karaoz U."/>
            <person name="Brodie E.L."/>
            <person name="Williams K.H."/>
            <person name="Hubbard S.S."/>
            <person name="Banfield J.F."/>
        </authorList>
    </citation>
    <scope>NUCLEOTIDE SEQUENCE [LARGE SCALE GENOMIC DNA]</scope>
</reference>
<evidence type="ECO:0000256" key="12">
    <source>
        <dbReference type="ARBA" id="ARBA00032092"/>
    </source>
</evidence>
<evidence type="ECO:0000256" key="13">
    <source>
        <dbReference type="ARBA" id="ARBA00047767"/>
    </source>
</evidence>
<dbReference type="PANTHER" id="PTHR42833:SF4">
    <property type="entry name" value="URIDYLATE KINASE PUMPKIN, CHLOROPLASTIC"/>
    <property type="match status" value="1"/>
</dbReference>
<evidence type="ECO:0000256" key="4">
    <source>
        <dbReference type="ARBA" id="ARBA00012899"/>
    </source>
</evidence>
<evidence type="ECO:0000256" key="7">
    <source>
        <dbReference type="ARBA" id="ARBA00022679"/>
    </source>
</evidence>
<dbReference type="GO" id="GO:0006225">
    <property type="term" value="P:UDP biosynthetic process"/>
    <property type="evidence" value="ECO:0007669"/>
    <property type="project" value="TreeGrafter"/>
</dbReference>
<evidence type="ECO:0000256" key="5">
    <source>
        <dbReference type="ARBA" id="ARBA00016403"/>
    </source>
</evidence>
<comment type="similarity">
    <text evidence="3">Belongs to the UMP kinase family.</text>
</comment>
<evidence type="ECO:0000256" key="11">
    <source>
        <dbReference type="ARBA" id="ARBA00022975"/>
    </source>
</evidence>
<evidence type="ECO:0000256" key="3">
    <source>
        <dbReference type="ARBA" id="ARBA00007614"/>
    </source>
</evidence>
<dbReference type="EMBL" id="MFQA01000028">
    <property type="protein sequence ID" value="OGH68834.1"/>
    <property type="molecule type" value="Genomic_DNA"/>
</dbReference>
<sequence length="228" mass="24951">MQSGFNVISVGGSIIIPQTGFDSQFLKQFRDLIIKQVKSGKKFILVIGGGATARQYQAAAKNVGIIDREELDYIGIAATVLNANFVKRLFGDLAYAEVVTNPTKKVKTSKPIIIAAGWKPGCSTDTDAVLMAKTYDAKAMYNLSNIDYVYTSDPKTNPTAEKIMTISWRDFRKIIGDEWNPGANLPFDPIAAKTAEKLKLTVGFVRGDNLVEVEQALSFGQFNGTTIR</sequence>
<comment type="caution">
    <text evidence="15">The sequence shown here is derived from an EMBL/GenBank/DDBJ whole genome shotgun (WGS) entry which is preliminary data.</text>
</comment>
<dbReference type="SUPFAM" id="SSF53633">
    <property type="entry name" value="Carbamate kinase-like"/>
    <property type="match status" value="1"/>
</dbReference>
<dbReference type="PANTHER" id="PTHR42833">
    <property type="entry name" value="URIDYLATE KINASE"/>
    <property type="match status" value="1"/>
</dbReference>
<keyword evidence="7" id="KW-0808">Transferase</keyword>
<keyword evidence="8" id="KW-0547">Nucleotide-binding</keyword>
<dbReference type="InterPro" id="IPR011818">
    <property type="entry name" value="Uridylate_kinase_arch/spir"/>
</dbReference>
<evidence type="ECO:0000256" key="1">
    <source>
        <dbReference type="ARBA" id="ARBA00004496"/>
    </source>
</evidence>
<dbReference type="InterPro" id="IPR036393">
    <property type="entry name" value="AceGlu_kinase-like_sf"/>
</dbReference>
<dbReference type="InterPro" id="IPR011817">
    <property type="entry name" value="Uridylate_kinase"/>
</dbReference>
<dbReference type="NCBIfam" id="TIGR02076">
    <property type="entry name" value="pyrH_arch"/>
    <property type="match status" value="1"/>
</dbReference>
<dbReference type="GO" id="GO:0005524">
    <property type="term" value="F:ATP binding"/>
    <property type="evidence" value="ECO:0007669"/>
    <property type="project" value="UniProtKB-KW"/>
</dbReference>
<dbReference type="Gene3D" id="3.40.1160.10">
    <property type="entry name" value="Acetylglutamate kinase-like"/>
    <property type="match status" value="1"/>
</dbReference>
<comment type="catalytic activity">
    <reaction evidence="13">
        <text>UMP + ATP = UDP + ADP</text>
        <dbReference type="Rhea" id="RHEA:24400"/>
        <dbReference type="ChEBI" id="CHEBI:30616"/>
        <dbReference type="ChEBI" id="CHEBI:57865"/>
        <dbReference type="ChEBI" id="CHEBI:58223"/>
        <dbReference type="ChEBI" id="CHEBI:456216"/>
        <dbReference type="EC" id="2.7.4.22"/>
    </reaction>
</comment>
<evidence type="ECO:0000256" key="10">
    <source>
        <dbReference type="ARBA" id="ARBA00022840"/>
    </source>
</evidence>
<proteinExistence type="inferred from homology"/>
<dbReference type="GO" id="GO:0033862">
    <property type="term" value="F:UMP kinase activity"/>
    <property type="evidence" value="ECO:0007669"/>
    <property type="project" value="UniProtKB-EC"/>
</dbReference>
<keyword evidence="9" id="KW-0418">Kinase</keyword>
<dbReference type="InterPro" id="IPR001048">
    <property type="entry name" value="Asp/Glu/Uridylate_kinase"/>
</dbReference>
<evidence type="ECO:0000313" key="15">
    <source>
        <dbReference type="EMBL" id="OGH68834.1"/>
    </source>
</evidence>
<keyword evidence="10" id="KW-0067">ATP-binding</keyword>